<evidence type="ECO:0000313" key="2">
    <source>
        <dbReference type="Proteomes" id="UP000247150"/>
    </source>
</evidence>
<dbReference type="EMBL" id="QGTW01000015">
    <property type="protein sequence ID" value="PWW20519.1"/>
    <property type="molecule type" value="Genomic_DNA"/>
</dbReference>
<dbReference type="RefSeq" id="WP_110067027.1">
    <property type="nucleotide sequence ID" value="NZ_QGTW01000015.1"/>
</dbReference>
<name>A0A2V2ZKQ7_9BACI</name>
<evidence type="ECO:0000313" key="1">
    <source>
        <dbReference type="EMBL" id="PWW20519.1"/>
    </source>
</evidence>
<sequence length="94" mass="10748">MDINLFWIGAGLAALGYFIGDGLKNFKNPKASVSDYPVLIKETELYYHLGLSREETAELLAKYPGAPKIELEGTAYFQYQHIKDWLSSNHFYKK</sequence>
<gene>
    <name evidence="1" type="ORF">DFO73_11598</name>
</gene>
<proteinExistence type="predicted"/>
<dbReference type="OrthoDB" id="2361226at2"/>
<protein>
    <recommendedName>
        <fullName evidence="3">DNA-binding protein</fullName>
    </recommendedName>
</protein>
<dbReference type="AlphaFoldDB" id="A0A2V2ZKQ7"/>
<accession>A0A2V2ZKQ7</accession>
<reference evidence="1 2" key="1">
    <citation type="submission" date="2018-05" db="EMBL/GenBank/DDBJ databases">
        <title>Freshwater and sediment microbial communities from various areas in North America, analyzing microbe dynamics in response to fracking.</title>
        <authorList>
            <person name="Lamendella R."/>
        </authorList>
    </citation>
    <scope>NUCLEOTIDE SEQUENCE [LARGE SCALE GENOMIC DNA]</scope>
    <source>
        <strain evidence="1 2">15_TX</strain>
    </source>
</reference>
<evidence type="ECO:0008006" key="3">
    <source>
        <dbReference type="Google" id="ProtNLM"/>
    </source>
</evidence>
<comment type="caution">
    <text evidence="1">The sequence shown here is derived from an EMBL/GenBank/DDBJ whole genome shotgun (WGS) entry which is preliminary data.</text>
</comment>
<organism evidence="1 2">
    <name type="scientific">Cytobacillus oceanisediminis</name>
    <dbReference type="NCBI Taxonomy" id="665099"/>
    <lineage>
        <taxon>Bacteria</taxon>
        <taxon>Bacillati</taxon>
        <taxon>Bacillota</taxon>
        <taxon>Bacilli</taxon>
        <taxon>Bacillales</taxon>
        <taxon>Bacillaceae</taxon>
        <taxon>Cytobacillus</taxon>
    </lineage>
</organism>
<dbReference type="Proteomes" id="UP000247150">
    <property type="component" value="Unassembled WGS sequence"/>
</dbReference>